<evidence type="ECO:0000313" key="2">
    <source>
        <dbReference type="Proteomes" id="UP000663868"/>
    </source>
</evidence>
<dbReference type="EMBL" id="CAJOBB010026960">
    <property type="protein sequence ID" value="CAF4419632.1"/>
    <property type="molecule type" value="Genomic_DNA"/>
</dbReference>
<gene>
    <name evidence="1" type="ORF">KXQ929_LOCUS52105</name>
</gene>
<feature type="non-terminal residue" evidence="1">
    <location>
        <position position="62"/>
    </location>
</feature>
<accession>A0A820QFM5</accession>
<reference evidence="1" key="1">
    <citation type="submission" date="2021-02" db="EMBL/GenBank/DDBJ databases">
        <authorList>
            <person name="Nowell W R."/>
        </authorList>
    </citation>
    <scope>NUCLEOTIDE SEQUENCE</scope>
</reference>
<feature type="non-terminal residue" evidence="1">
    <location>
        <position position="1"/>
    </location>
</feature>
<organism evidence="1 2">
    <name type="scientific">Adineta steineri</name>
    <dbReference type="NCBI Taxonomy" id="433720"/>
    <lineage>
        <taxon>Eukaryota</taxon>
        <taxon>Metazoa</taxon>
        <taxon>Spiralia</taxon>
        <taxon>Gnathifera</taxon>
        <taxon>Rotifera</taxon>
        <taxon>Eurotatoria</taxon>
        <taxon>Bdelloidea</taxon>
        <taxon>Adinetida</taxon>
        <taxon>Adinetidae</taxon>
        <taxon>Adineta</taxon>
    </lineage>
</organism>
<dbReference type="Proteomes" id="UP000663868">
    <property type="component" value="Unassembled WGS sequence"/>
</dbReference>
<proteinExistence type="predicted"/>
<evidence type="ECO:0000313" key="1">
    <source>
        <dbReference type="EMBL" id="CAF4419632.1"/>
    </source>
</evidence>
<comment type="caution">
    <text evidence="1">The sequence shown here is derived from an EMBL/GenBank/DDBJ whole genome shotgun (WGS) entry which is preliminary data.</text>
</comment>
<sequence>NIIENIQLLHECKKDRDEHLLRVITEAQAENDTIDPEFVIPSRNMRGEYDDTSDNEDLLELL</sequence>
<protein>
    <submittedName>
        <fullName evidence="1">Uncharacterized protein</fullName>
    </submittedName>
</protein>
<dbReference type="AlphaFoldDB" id="A0A820QFM5"/>
<name>A0A820QFM5_9BILA</name>